<proteinExistence type="predicted"/>
<evidence type="ECO:0000256" key="2">
    <source>
        <dbReference type="ARBA" id="ARBA00022617"/>
    </source>
</evidence>
<keyword evidence="4" id="KW-0249">Electron transport</keyword>
<dbReference type="Gene3D" id="1.10.760.10">
    <property type="entry name" value="Cytochrome c-like domain"/>
    <property type="match status" value="1"/>
</dbReference>
<feature type="chain" id="PRO_5006915175" evidence="7">
    <location>
        <begin position="21"/>
        <end position="133"/>
    </location>
</feature>
<keyword evidence="3 6" id="KW-0479">Metal-binding</keyword>
<evidence type="ECO:0000259" key="8">
    <source>
        <dbReference type="PROSITE" id="PS51007"/>
    </source>
</evidence>
<evidence type="ECO:0000256" key="4">
    <source>
        <dbReference type="ARBA" id="ARBA00022982"/>
    </source>
</evidence>
<dbReference type="EMBL" id="LNYL01000045">
    <property type="protein sequence ID" value="KTD25242.1"/>
    <property type="molecule type" value="Genomic_DNA"/>
</dbReference>
<dbReference type="STRING" id="466.Lmac_2220"/>
<sequence length="133" mass="14761">MIRKFGFLLLSYLPLIFSHAAPHHPQAFLQSIKGSKEEGKQIVQHFCASCHAASPLIPLGAPRIGEKEDWAPRIKRGINSLFSHTEEGFNAMPARGGCFECSDEQLMLAILSMLPKSLKAEALPNKKDHKINK</sequence>
<accession>A0A0W0VYW2</accession>
<dbReference type="PROSITE" id="PS51007">
    <property type="entry name" value="CYTC"/>
    <property type="match status" value="1"/>
</dbReference>
<dbReference type="GO" id="GO:0009055">
    <property type="term" value="F:electron transfer activity"/>
    <property type="evidence" value="ECO:0007669"/>
    <property type="project" value="InterPro"/>
</dbReference>
<dbReference type="PANTHER" id="PTHR40942:SF4">
    <property type="entry name" value="CYTOCHROME C5"/>
    <property type="match status" value="1"/>
</dbReference>
<keyword evidence="10" id="KW-1185">Reference proteome</keyword>
<dbReference type="PATRIC" id="fig|466.6.peg.2359"/>
<evidence type="ECO:0000256" key="6">
    <source>
        <dbReference type="PROSITE-ProRule" id="PRU00433"/>
    </source>
</evidence>
<feature type="signal peptide" evidence="7">
    <location>
        <begin position="1"/>
        <end position="20"/>
    </location>
</feature>
<reference evidence="9 10" key="1">
    <citation type="submission" date="2015-11" db="EMBL/GenBank/DDBJ databases">
        <title>Genomic analysis of 38 Legionella species identifies large and diverse effector repertoires.</title>
        <authorList>
            <person name="Burstein D."/>
            <person name="Amaro F."/>
            <person name="Zusman T."/>
            <person name="Lifshitz Z."/>
            <person name="Cohen O."/>
            <person name="Gilbert J.A."/>
            <person name="Pupko T."/>
            <person name="Shuman H.A."/>
            <person name="Segal G."/>
        </authorList>
    </citation>
    <scope>NUCLEOTIDE SEQUENCE [LARGE SCALE GENOMIC DNA]</scope>
    <source>
        <strain evidence="9 10">PX-1-G2-E2</strain>
    </source>
</reference>
<dbReference type="GO" id="GO:0020037">
    <property type="term" value="F:heme binding"/>
    <property type="evidence" value="ECO:0007669"/>
    <property type="project" value="InterPro"/>
</dbReference>
<keyword evidence="7" id="KW-0732">Signal</keyword>
<gene>
    <name evidence="9" type="primary">cyc</name>
    <name evidence="9" type="ORF">Lmac_2220</name>
</gene>
<dbReference type="GO" id="GO:0005506">
    <property type="term" value="F:iron ion binding"/>
    <property type="evidence" value="ECO:0007669"/>
    <property type="project" value="InterPro"/>
</dbReference>
<comment type="caution">
    <text evidence="9">The sequence shown here is derived from an EMBL/GenBank/DDBJ whole genome shotgun (WGS) entry which is preliminary data.</text>
</comment>
<dbReference type="OrthoDB" id="9814708at2"/>
<keyword evidence="2 6" id="KW-0349">Heme</keyword>
<dbReference type="Proteomes" id="UP000054908">
    <property type="component" value="Unassembled WGS sequence"/>
</dbReference>
<dbReference type="PRINTS" id="PR00607">
    <property type="entry name" value="CYTCHROMECIE"/>
</dbReference>
<dbReference type="InterPro" id="IPR036909">
    <property type="entry name" value="Cyt_c-like_dom_sf"/>
</dbReference>
<dbReference type="RefSeq" id="WP_058452959.1">
    <property type="nucleotide sequence ID" value="NZ_CAAAIB010000005.1"/>
</dbReference>
<keyword evidence="1" id="KW-0813">Transport</keyword>
<dbReference type="InterPro" id="IPR009056">
    <property type="entry name" value="Cyt_c-like_dom"/>
</dbReference>
<evidence type="ECO:0000256" key="1">
    <source>
        <dbReference type="ARBA" id="ARBA00022448"/>
    </source>
</evidence>
<dbReference type="AlphaFoldDB" id="A0A0W0VYW2"/>
<name>A0A0W0VYW2_9GAMM</name>
<protein>
    <submittedName>
        <fullName evidence="9">Cytochrome c5</fullName>
    </submittedName>
</protein>
<organism evidence="9 10">
    <name type="scientific">Legionella maceachernii</name>
    <dbReference type="NCBI Taxonomy" id="466"/>
    <lineage>
        <taxon>Bacteria</taxon>
        <taxon>Pseudomonadati</taxon>
        <taxon>Pseudomonadota</taxon>
        <taxon>Gammaproteobacteria</taxon>
        <taxon>Legionellales</taxon>
        <taxon>Legionellaceae</taxon>
        <taxon>Legionella</taxon>
    </lineage>
</organism>
<evidence type="ECO:0000256" key="5">
    <source>
        <dbReference type="ARBA" id="ARBA00023004"/>
    </source>
</evidence>
<evidence type="ECO:0000313" key="9">
    <source>
        <dbReference type="EMBL" id="KTD25242.1"/>
    </source>
</evidence>
<dbReference type="Pfam" id="PF13442">
    <property type="entry name" value="Cytochrome_CBB3"/>
    <property type="match status" value="1"/>
</dbReference>
<evidence type="ECO:0000256" key="7">
    <source>
        <dbReference type="SAM" id="SignalP"/>
    </source>
</evidence>
<dbReference type="InterPro" id="IPR002323">
    <property type="entry name" value="Cyt_CIE"/>
</dbReference>
<feature type="domain" description="Cytochrome c" evidence="8">
    <location>
        <begin position="34"/>
        <end position="115"/>
    </location>
</feature>
<dbReference type="SUPFAM" id="SSF46626">
    <property type="entry name" value="Cytochrome c"/>
    <property type="match status" value="1"/>
</dbReference>
<evidence type="ECO:0000313" key="10">
    <source>
        <dbReference type="Proteomes" id="UP000054908"/>
    </source>
</evidence>
<keyword evidence="5 6" id="KW-0408">Iron</keyword>
<dbReference type="PANTHER" id="PTHR40942">
    <property type="match status" value="1"/>
</dbReference>
<evidence type="ECO:0000256" key="3">
    <source>
        <dbReference type="ARBA" id="ARBA00022723"/>
    </source>
</evidence>